<dbReference type="EMBL" id="CP000697">
    <property type="protein sequence ID" value="ABQ32210.1"/>
    <property type="molecule type" value="Genomic_DNA"/>
</dbReference>
<proteinExistence type="predicted"/>
<evidence type="ECO:0000313" key="2">
    <source>
        <dbReference type="Proteomes" id="UP000000245"/>
    </source>
</evidence>
<sequence length="239" mass="25197">MCSLILSFLPGDAWPVVIGANRDEMLARPWDPPAAHWPERPGVIAGRDRTAGGTWLGLNRHGVVAALLNRTGSLGPTPDKASRGALPLMALEERSAAAAAARLARLDAGRYRSFNLLVADAAGGYVLRGLERGAPETMRLDPGITMITAHDPNDPDSPRIARYRGAFEAAPRPDPAADAWTAWRALLADRAPPADTALNVGPRGGFGTVSSALIGLGGERARFLFAPGPPDRTDFASVI</sequence>
<name>A5G2X8_ACICJ</name>
<evidence type="ECO:0008006" key="3">
    <source>
        <dbReference type="Google" id="ProtNLM"/>
    </source>
</evidence>
<accession>A5G2X8</accession>
<evidence type="ECO:0000313" key="1">
    <source>
        <dbReference type="EMBL" id="ABQ32210.1"/>
    </source>
</evidence>
<dbReference type="STRING" id="349163.Acry_3020"/>
<dbReference type="HOGENOM" id="CLU_047037_2_1_5"/>
<dbReference type="eggNOG" id="COG3332">
    <property type="taxonomic scope" value="Bacteria"/>
</dbReference>
<dbReference type="InterPro" id="IPR008551">
    <property type="entry name" value="TANGO2"/>
</dbReference>
<organism evidence="1 2">
    <name type="scientific">Acidiphilium cryptum (strain JF-5)</name>
    <dbReference type="NCBI Taxonomy" id="349163"/>
    <lineage>
        <taxon>Bacteria</taxon>
        <taxon>Pseudomonadati</taxon>
        <taxon>Pseudomonadota</taxon>
        <taxon>Alphaproteobacteria</taxon>
        <taxon>Acetobacterales</taxon>
        <taxon>Acidocellaceae</taxon>
        <taxon>Acidiphilium</taxon>
    </lineage>
</organism>
<dbReference type="Pfam" id="PF05742">
    <property type="entry name" value="TANGO2"/>
    <property type="match status" value="1"/>
</dbReference>
<reference evidence="1 2" key="1">
    <citation type="submission" date="2007-05" db="EMBL/GenBank/DDBJ databases">
        <title>Complete sequence of chromosome of Acidiphilium cryptum JF-5.</title>
        <authorList>
            <consortium name="US DOE Joint Genome Institute"/>
            <person name="Copeland A."/>
            <person name="Lucas S."/>
            <person name="Lapidus A."/>
            <person name="Barry K."/>
            <person name="Detter J.C."/>
            <person name="Glavina del Rio T."/>
            <person name="Hammon N."/>
            <person name="Israni S."/>
            <person name="Dalin E."/>
            <person name="Tice H."/>
            <person name="Pitluck S."/>
            <person name="Sims D."/>
            <person name="Brettin T."/>
            <person name="Bruce D."/>
            <person name="Han C."/>
            <person name="Schmutz J."/>
            <person name="Larimer F."/>
            <person name="Land M."/>
            <person name="Hauser L."/>
            <person name="Kyrpides N."/>
            <person name="Kim E."/>
            <person name="Magnuson T."/>
            <person name="Richardson P."/>
        </authorList>
    </citation>
    <scope>NUCLEOTIDE SEQUENCE [LARGE SCALE GENOMIC DNA]</scope>
    <source>
        <strain evidence="1 2">JF-5</strain>
    </source>
</reference>
<dbReference type="RefSeq" id="WP_012040487.1">
    <property type="nucleotide sequence ID" value="NC_009484.1"/>
</dbReference>
<dbReference type="KEGG" id="acr:Acry_3020"/>
<dbReference type="Proteomes" id="UP000000245">
    <property type="component" value="Chromosome"/>
</dbReference>
<dbReference type="AlphaFoldDB" id="A5G2X8"/>
<dbReference type="PANTHER" id="PTHR17985:SF8">
    <property type="entry name" value="TRANSPORT AND GOLGI ORGANIZATION PROTEIN 2 HOMOLOG"/>
    <property type="match status" value="1"/>
</dbReference>
<keyword evidence="2" id="KW-1185">Reference proteome</keyword>
<protein>
    <recommendedName>
        <fullName evidence="3">NRDE family protein</fullName>
    </recommendedName>
</protein>
<gene>
    <name evidence="1" type="ordered locus">Acry_3020</name>
</gene>
<dbReference type="PANTHER" id="PTHR17985">
    <property type="entry name" value="SER/THR-RICH PROTEIN T10 IN DGCR REGION"/>
    <property type="match status" value="1"/>
</dbReference>
<dbReference type="Gene3D" id="3.60.60.10">
    <property type="entry name" value="Penicillin V Acylase, Chain A"/>
    <property type="match status" value="1"/>
</dbReference>